<dbReference type="GeneTree" id="ENSGT01150000287156"/>
<dbReference type="Ensembl" id="ENSPRET00000033032.1">
    <property type="protein sequence ID" value="ENSPREP00000032659.1"/>
    <property type="gene ID" value="ENSPREG00000022137.1"/>
</dbReference>
<protein>
    <recommendedName>
        <fullName evidence="3">NACHT LRR and PYD domain-containing protein</fullName>
    </recommendedName>
</protein>
<sequence>MSKIIQMKLINDGDVSVWFLIFYSLFRLWSCRLSETSWTSLFSALKYKPTHLTRLSLNNTNLGDSGLKELCGFLQTEGCLRHNMEDFFFTNTLHARSCTAASHWWRWCIALLNPCVEKRGPSEPTHVKLSSFATVLYVCLSPRKHKG</sequence>
<organism evidence="1 2">
    <name type="scientific">Poecilia reticulata</name>
    <name type="common">Guppy</name>
    <name type="synonym">Acanthophacelus reticulatus</name>
    <dbReference type="NCBI Taxonomy" id="8081"/>
    <lineage>
        <taxon>Eukaryota</taxon>
        <taxon>Metazoa</taxon>
        <taxon>Chordata</taxon>
        <taxon>Craniata</taxon>
        <taxon>Vertebrata</taxon>
        <taxon>Euteleostomi</taxon>
        <taxon>Actinopterygii</taxon>
        <taxon>Neopterygii</taxon>
        <taxon>Teleostei</taxon>
        <taxon>Neoteleostei</taxon>
        <taxon>Acanthomorphata</taxon>
        <taxon>Ovalentaria</taxon>
        <taxon>Atherinomorphae</taxon>
        <taxon>Cyprinodontiformes</taxon>
        <taxon>Poeciliidae</taxon>
        <taxon>Poeciliinae</taxon>
        <taxon>Poecilia</taxon>
    </lineage>
</organism>
<evidence type="ECO:0000313" key="1">
    <source>
        <dbReference type="Ensembl" id="ENSPREP00000032659.1"/>
    </source>
</evidence>
<dbReference type="AlphaFoldDB" id="A0A3P9QF26"/>
<reference evidence="1" key="3">
    <citation type="submission" date="2025-09" db="UniProtKB">
        <authorList>
            <consortium name="Ensembl"/>
        </authorList>
    </citation>
    <scope>IDENTIFICATION</scope>
    <source>
        <strain evidence="1">Guanapo</strain>
    </source>
</reference>
<evidence type="ECO:0000313" key="2">
    <source>
        <dbReference type="Proteomes" id="UP000242638"/>
    </source>
</evidence>
<proteinExistence type="predicted"/>
<reference evidence="1" key="2">
    <citation type="submission" date="2025-08" db="UniProtKB">
        <authorList>
            <consortium name="Ensembl"/>
        </authorList>
    </citation>
    <scope>IDENTIFICATION</scope>
    <source>
        <strain evidence="1">Guanapo</strain>
    </source>
</reference>
<dbReference type="Gene3D" id="3.80.10.10">
    <property type="entry name" value="Ribonuclease Inhibitor"/>
    <property type="match status" value="1"/>
</dbReference>
<accession>A0A3P9QF26</accession>
<reference evidence="2" key="1">
    <citation type="submission" date="2013-11" db="EMBL/GenBank/DDBJ databases">
        <title>The genomic landscape of the Guanapo guppy.</title>
        <authorList>
            <person name="Kuenstner A."/>
            <person name="Dreyer C."/>
        </authorList>
    </citation>
    <scope>NUCLEOTIDE SEQUENCE</scope>
    <source>
        <strain evidence="2">Guanapo</strain>
    </source>
</reference>
<name>A0A3P9QF26_POERE</name>
<dbReference type="InterPro" id="IPR032675">
    <property type="entry name" value="LRR_dom_sf"/>
</dbReference>
<dbReference type="Bgee" id="ENSPREG00000022137">
    <property type="expression patterns" value="Expressed in caudal fin and 1 other cell type or tissue"/>
</dbReference>
<evidence type="ECO:0008006" key="3">
    <source>
        <dbReference type="Google" id="ProtNLM"/>
    </source>
</evidence>
<dbReference type="SUPFAM" id="SSF52047">
    <property type="entry name" value="RNI-like"/>
    <property type="match status" value="1"/>
</dbReference>
<keyword evidence="2" id="KW-1185">Reference proteome</keyword>
<dbReference type="Proteomes" id="UP000242638">
    <property type="component" value="Unassembled WGS sequence"/>
</dbReference>